<dbReference type="OrthoDB" id="275217at2"/>
<keyword evidence="2" id="KW-1185">Reference proteome</keyword>
<name>A0A1G4SY95_9BACL</name>
<sequence length="267" mass="31055">MPVFVHLTPEQSIANIVRNGIKPSEVHVAEVGDGVFCMPVIHDFYASHQWLRELRRFNKKNMTAVYFKLRDDETVLFGDYHQKHRQGSAGQAVKAFLNRKDRMGFQVIVPRKILKNEILRTKKLSQTIGWRFYPKAKGTKRCLCPGCLRGSEMNDNKLILRKYEELLSELRQAGEKGILSILRSIWVLKIDHDRRIKDFRPLLFLKDSSNPDILIEFVAVISRFRGPEIDEILQKLMEHPNPQVQAASAEEWLRIKGRGTTNELYCR</sequence>
<proteinExistence type="predicted"/>
<dbReference type="STRING" id="624147.SAMN04487970_103761"/>
<organism evidence="1 2">
    <name type="scientific">Paenibacillus tianmuensis</name>
    <dbReference type="NCBI Taxonomy" id="624147"/>
    <lineage>
        <taxon>Bacteria</taxon>
        <taxon>Bacillati</taxon>
        <taxon>Bacillota</taxon>
        <taxon>Bacilli</taxon>
        <taxon>Bacillales</taxon>
        <taxon>Paenibacillaceae</taxon>
        <taxon>Paenibacillus</taxon>
    </lineage>
</organism>
<evidence type="ECO:0000313" key="1">
    <source>
        <dbReference type="EMBL" id="SCW74016.1"/>
    </source>
</evidence>
<dbReference type="RefSeq" id="WP_090674873.1">
    <property type="nucleotide sequence ID" value="NZ_FMTT01000037.1"/>
</dbReference>
<evidence type="ECO:0000313" key="2">
    <source>
        <dbReference type="Proteomes" id="UP000198601"/>
    </source>
</evidence>
<gene>
    <name evidence="1" type="ORF">SAMN04487970_103761</name>
</gene>
<dbReference type="Proteomes" id="UP000198601">
    <property type="component" value="Unassembled WGS sequence"/>
</dbReference>
<dbReference type="AlphaFoldDB" id="A0A1G4SY95"/>
<reference evidence="2" key="1">
    <citation type="submission" date="2016-10" db="EMBL/GenBank/DDBJ databases">
        <authorList>
            <person name="Varghese N."/>
            <person name="Submissions S."/>
        </authorList>
    </citation>
    <scope>NUCLEOTIDE SEQUENCE [LARGE SCALE GENOMIC DNA]</scope>
    <source>
        <strain evidence="2">CGMCC 1.8946</strain>
    </source>
</reference>
<accession>A0A1G4SY95</accession>
<dbReference type="EMBL" id="FMTT01000037">
    <property type="protein sequence ID" value="SCW74016.1"/>
    <property type="molecule type" value="Genomic_DNA"/>
</dbReference>
<protein>
    <submittedName>
        <fullName evidence="1">Uncharacterized protein</fullName>
    </submittedName>
</protein>